<dbReference type="EMBL" id="HACA01031961">
    <property type="protein sequence ID" value="CDW49322.1"/>
    <property type="molecule type" value="Transcribed_RNA"/>
</dbReference>
<feature type="non-terminal residue" evidence="1">
    <location>
        <position position="1"/>
    </location>
</feature>
<name>A0A0K2VGJ9_LEPSM</name>
<reference evidence="1" key="1">
    <citation type="submission" date="2014-05" db="EMBL/GenBank/DDBJ databases">
        <authorList>
            <person name="Chronopoulou M."/>
        </authorList>
    </citation>
    <scope>NUCLEOTIDE SEQUENCE</scope>
    <source>
        <tissue evidence="1">Whole organism</tissue>
    </source>
</reference>
<dbReference type="AlphaFoldDB" id="A0A0K2VGJ9"/>
<protein>
    <submittedName>
        <fullName evidence="1">Uncharacterized protein</fullName>
    </submittedName>
</protein>
<proteinExistence type="predicted"/>
<evidence type="ECO:0000313" key="1">
    <source>
        <dbReference type="EMBL" id="CDW49322.1"/>
    </source>
</evidence>
<sequence length="85" mass="10058">LPESFCFFSFYLTKNSIFHIFPLHFFLQRSLFGSTESPSHSKTGRPQRNYRVFHQVPYRSRIIPGREEQRNCSVNSCSSRVSLLR</sequence>
<organism evidence="1">
    <name type="scientific">Lepeophtheirus salmonis</name>
    <name type="common">Salmon louse</name>
    <name type="synonym">Caligus salmonis</name>
    <dbReference type="NCBI Taxonomy" id="72036"/>
    <lineage>
        <taxon>Eukaryota</taxon>
        <taxon>Metazoa</taxon>
        <taxon>Ecdysozoa</taxon>
        <taxon>Arthropoda</taxon>
        <taxon>Crustacea</taxon>
        <taxon>Multicrustacea</taxon>
        <taxon>Hexanauplia</taxon>
        <taxon>Copepoda</taxon>
        <taxon>Siphonostomatoida</taxon>
        <taxon>Caligidae</taxon>
        <taxon>Lepeophtheirus</taxon>
    </lineage>
</organism>
<accession>A0A0K2VGJ9</accession>